<proteinExistence type="predicted"/>
<dbReference type="RefSeq" id="WP_041025355.1">
    <property type="nucleotide sequence ID" value="NC_009656.1"/>
</dbReference>
<dbReference type="EMBL" id="CP000744">
    <property type="protein sequence ID" value="QCB64598.1"/>
    <property type="molecule type" value="Genomic_DNA"/>
</dbReference>
<gene>
    <name evidence="1" type="ordered locus">PSPA7_6425</name>
</gene>
<name>A0A4D6FSY0_PSEP7</name>
<accession>A0A4D6FSY0</accession>
<reference evidence="1 2" key="1">
    <citation type="submission" date="2007-06" db="EMBL/GenBank/DDBJ databases">
        <authorList>
            <person name="Dodson R.J."/>
            <person name="Harkins D."/>
            <person name="Paulsen I.T."/>
        </authorList>
    </citation>
    <scope>NUCLEOTIDE SEQUENCE [LARGE SCALE GENOMIC DNA]</scope>
    <source>
        <strain evidence="1 2">PA7</strain>
    </source>
</reference>
<dbReference type="KEGG" id="pap:PSPA7_6425"/>
<evidence type="ECO:0000313" key="1">
    <source>
        <dbReference type="EMBL" id="QCB64598.1"/>
    </source>
</evidence>
<dbReference type="Proteomes" id="UP000001582">
    <property type="component" value="Chromosome"/>
</dbReference>
<evidence type="ECO:0000313" key="2">
    <source>
        <dbReference type="Proteomes" id="UP000001582"/>
    </source>
</evidence>
<protein>
    <submittedName>
        <fullName evidence="1">Uncharacterized protein</fullName>
    </submittedName>
</protein>
<reference evidence="1 2" key="2">
    <citation type="journal article" date="2010" name="PLoS ONE">
        <title>Complete genome sequence of the multiresistant taxonomic outlier Pseudomonas aeruginosa PA7.</title>
        <authorList>
            <person name="Roy P.H."/>
            <person name="Tetu S.G."/>
            <person name="Larouche A."/>
            <person name="Elbourne L."/>
            <person name="Tremblay S."/>
            <person name="Ren Q."/>
            <person name="Dodson R."/>
            <person name="Harkins D."/>
            <person name="Shay R."/>
            <person name="Watkins K."/>
            <person name="Mahamoud Y."/>
            <person name="Paulsen I.T."/>
        </authorList>
    </citation>
    <scope>NUCLEOTIDE SEQUENCE [LARGE SCALE GENOMIC DNA]</scope>
    <source>
        <strain evidence="1 2">PA7</strain>
    </source>
</reference>
<organism evidence="1 2">
    <name type="scientific">Pseudomonas paraeruginosa (strain DSM 24068 / PA7)</name>
    <name type="common">Pseudomonas aeruginosa (strain PA7)</name>
    <dbReference type="NCBI Taxonomy" id="381754"/>
    <lineage>
        <taxon>Bacteria</taxon>
        <taxon>Pseudomonadati</taxon>
        <taxon>Pseudomonadota</taxon>
        <taxon>Gammaproteobacteria</taxon>
        <taxon>Pseudomonadales</taxon>
        <taxon>Pseudomonadaceae</taxon>
        <taxon>Pseudomonas</taxon>
        <taxon>Pseudomonas paraeruginosa</taxon>
    </lineage>
</organism>
<dbReference type="AlphaFoldDB" id="A0A4D6FSY0"/>
<sequence>MPRNDSGEVDATALEQVRDGYDTSRLLDLVDSLDAWPLVEGAPPTVPTENACIWAVAESLQLNLEALAAWVRFAQTCVKPLVNLVPEHEQ</sequence>